<sequence>MSIPGSEQPVPPVIATLATQGDDVDIDPETIQSTVDTSFSLALSLVQSWIPAGSSTPLDPSVVQARKRVEEYMRRPPRLGVGAPMPTTQHAQPTHHETQQLKNRLVGSGTARRKAEEEFKLNGSRPHPPKRTGSEEKGEDDDESESRAGAMTKKQKKQGRAMVNGLSVFGSGSKMAMTMYKPMSGAESGTKPKTEPEAGVSIAVQGQGATPPTTPTHVEVRPASTCIPSPDPTSISDSPLNVIAETATDPRPGPDTSPSEQPMEIHKLPSKLPLAAKIWPYQSRSSPSGSDTKPYSKRRRTITSMLPPPSPSLAHTQGWTMTMSMLPHSRSGSSAGSVTSSVPSSNPATEPHRDSATHLSRKERKRLRKAMQEPDDTRENQALANGDRKPASSGQSVHASPPHSSSVAVEMTSARRSESPERDDSSQDEEDVTEMVSPIADEAETLQNDTVREKKKRKRRARKRSGASQLP</sequence>
<feature type="compositionally biased region" description="Low complexity" evidence="1">
    <location>
        <begin position="396"/>
        <end position="409"/>
    </location>
</feature>
<feature type="compositionally biased region" description="Basic residues" evidence="1">
    <location>
        <begin position="453"/>
        <end position="465"/>
    </location>
</feature>
<organism evidence="2 3">
    <name type="scientific">Ceratobasidium theobromae</name>
    <dbReference type="NCBI Taxonomy" id="1582974"/>
    <lineage>
        <taxon>Eukaryota</taxon>
        <taxon>Fungi</taxon>
        <taxon>Dikarya</taxon>
        <taxon>Basidiomycota</taxon>
        <taxon>Agaricomycotina</taxon>
        <taxon>Agaricomycetes</taxon>
        <taxon>Cantharellales</taxon>
        <taxon>Ceratobasidiaceae</taxon>
        <taxon>Ceratobasidium</taxon>
    </lineage>
</organism>
<feature type="compositionally biased region" description="Basic residues" evidence="1">
    <location>
        <begin position="359"/>
        <end position="369"/>
    </location>
</feature>
<feature type="compositionally biased region" description="Polar residues" evidence="1">
    <location>
        <begin position="313"/>
        <end position="323"/>
    </location>
</feature>
<proteinExistence type="predicted"/>
<feature type="compositionally biased region" description="Basic and acidic residues" evidence="1">
    <location>
        <begin position="370"/>
        <end position="379"/>
    </location>
</feature>
<feature type="region of interest" description="Disordered" evidence="1">
    <location>
        <begin position="74"/>
        <end position="165"/>
    </location>
</feature>
<evidence type="ECO:0000313" key="2">
    <source>
        <dbReference type="EMBL" id="KAB5596312.1"/>
    </source>
</evidence>
<keyword evidence="3" id="KW-1185">Reference proteome</keyword>
<dbReference type="OrthoDB" id="3438340at2759"/>
<evidence type="ECO:0000256" key="1">
    <source>
        <dbReference type="SAM" id="MobiDB-lite"/>
    </source>
</evidence>
<reference evidence="2 3" key="1">
    <citation type="journal article" date="2019" name="Fungal Biol. Biotechnol.">
        <title>Draft genome sequence of fastidious pathogen Ceratobasidium theobromae, which causes vascular-streak dieback in Theobroma cacao.</title>
        <authorList>
            <person name="Ali S.S."/>
            <person name="Asman A."/>
            <person name="Shao J."/>
            <person name="Firmansyah A.P."/>
            <person name="Susilo A.W."/>
            <person name="Rosmana A."/>
            <person name="McMahon P."/>
            <person name="Junaid M."/>
            <person name="Guest D."/>
            <person name="Kheng T.Y."/>
            <person name="Meinhardt L.W."/>
            <person name="Bailey B.A."/>
        </authorList>
    </citation>
    <scope>NUCLEOTIDE SEQUENCE [LARGE SCALE GENOMIC DNA]</scope>
    <source>
        <strain evidence="2 3">CT2</strain>
    </source>
</reference>
<feature type="compositionally biased region" description="Polar residues" evidence="1">
    <location>
        <begin position="282"/>
        <end position="293"/>
    </location>
</feature>
<dbReference type="Proteomes" id="UP000383932">
    <property type="component" value="Unassembled WGS sequence"/>
</dbReference>
<feature type="compositionally biased region" description="Low complexity" evidence="1">
    <location>
        <begin position="329"/>
        <end position="349"/>
    </location>
</feature>
<name>A0A5N5QX47_9AGAM</name>
<dbReference type="AlphaFoldDB" id="A0A5N5QX47"/>
<dbReference type="InterPro" id="IPR021641">
    <property type="entry name" value="DUF3245"/>
</dbReference>
<protein>
    <submittedName>
        <fullName evidence="2">Uncharacterized protein</fullName>
    </submittedName>
</protein>
<feature type="compositionally biased region" description="Low complexity" evidence="1">
    <location>
        <begin position="224"/>
        <end position="239"/>
    </location>
</feature>
<gene>
    <name evidence="2" type="ORF">CTheo_297</name>
</gene>
<evidence type="ECO:0000313" key="3">
    <source>
        <dbReference type="Proteomes" id="UP000383932"/>
    </source>
</evidence>
<comment type="caution">
    <text evidence="2">The sequence shown here is derived from an EMBL/GenBank/DDBJ whole genome shotgun (WGS) entry which is preliminary data.</text>
</comment>
<dbReference type="Pfam" id="PF11595">
    <property type="entry name" value="DUF3245"/>
    <property type="match status" value="1"/>
</dbReference>
<dbReference type="EMBL" id="SSOP01000002">
    <property type="protein sequence ID" value="KAB5596312.1"/>
    <property type="molecule type" value="Genomic_DNA"/>
</dbReference>
<feature type="region of interest" description="Disordered" evidence="1">
    <location>
        <begin position="205"/>
        <end position="471"/>
    </location>
</feature>
<feature type="compositionally biased region" description="Basic and acidic residues" evidence="1">
    <location>
        <begin position="413"/>
        <end position="425"/>
    </location>
</feature>
<accession>A0A5N5QX47</accession>